<accession>D7UUF1</accession>
<keyword evidence="4" id="KW-0472">Membrane</keyword>
<dbReference type="RefSeq" id="WP_003757101.1">
    <property type="nucleotide sequence ID" value="NZ_GL538352.1"/>
</dbReference>
<evidence type="ECO:0000313" key="7">
    <source>
        <dbReference type="Proteomes" id="UP000010119"/>
    </source>
</evidence>
<dbReference type="PROSITE" id="PS50901">
    <property type="entry name" value="FTSK"/>
    <property type="match status" value="1"/>
</dbReference>
<evidence type="ECO:0000256" key="2">
    <source>
        <dbReference type="ARBA" id="ARBA00022840"/>
    </source>
</evidence>
<dbReference type="Gene3D" id="3.40.50.300">
    <property type="entry name" value="P-loop containing nucleotide triphosphate hydrolases"/>
    <property type="match status" value="1"/>
</dbReference>
<dbReference type="SMART" id="SM00382">
    <property type="entry name" value="AAA"/>
    <property type="match status" value="1"/>
</dbReference>
<feature type="transmembrane region" description="Helical" evidence="4">
    <location>
        <begin position="34"/>
        <end position="51"/>
    </location>
</feature>
<keyword evidence="4" id="KW-0812">Transmembrane</keyword>
<dbReference type="HOGENOM" id="CLU_041426_1_1_9"/>
<dbReference type="GO" id="GO:0005524">
    <property type="term" value="F:ATP binding"/>
    <property type="evidence" value="ECO:0007669"/>
    <property type="project" value="UniProtKB-UniRule"/>
</dbReference>
<dbReference type="InterPro" id="IPR003593">
    <property type="entry name" value="AAA+_ATPase"/>
</dbReference>
<dbReference type="PANTHER" id="PTHR22683">
    <property type="entry name" value="SPORULATION PROTEIN RELATED"/>
    <property type="match status" value="1"/>
</dbReference>
<dbReference type="InterPro" id="IPR050206">
    <property type="entry name" value="FtsK/SpoIIIE/SftA"/>
</dbReference>
<feature type="binding site" evidence="3">
    <location>
        <begin position="213"/>
        <end position="220"/>
    </location>
    <ligand>
        <name>ATP</name>
        <dbReference type="ChEBI" id="CHEBI:30616"/>
    </ligand>
</feature>
<keyword evidence="7" id="KW-1185">Reference proteome</keyword>
<dbReference type="PANTHER" id="PTHR22683:SF47">
    <property type="entry name" value="FTSK DOMAIN-CONTAINING PROTEIN YDCQ"/>
    <property type="match status" value="1"/>
</dbReference>
<evidence type="ECO:0000256" key="4">
    <source>
        <dbReference type="SAM" id="Phobius"/>
    </source>
</evidence>
<proteinExistence type="predicted"/>
<dbReference type="EMBL" id="ACCR02000002">
    <property type="protein sequence ID" value="EFI85258.1"/>
    <property type="molecule type" value="Genomic_DNA"/>
</dbReference>
<sequence>MNKLLYFFKKDKMPTISMYNHDLIFLSLPKYTKYFRLVILYLILGIFIFSFMLDNAIFTFILWITVIILFVKHFKFIKFIKNKYRDRYFLHHELLDFIISNKLFNEDSNGIITSSRFSYSITDDEIVIFALMSGNYFDSKIQNLDIELQGLLDLPMDEKIIRHNTTEYHFRINKPQRLNVTSQETAYNNSNEINLGYGVTYNPAKSPHILISGGTGSGKSMFMSFLLIEFLKQESITYLCDPKNSDLGSLSNYFGEKYVATTPHNIARVIRLAVDEMKSRYAYMNQNFIYGSNFETHGFKPVWILFDEIGAFQAYGTDKKSKEIINEVMDGIKQIILLGRQSGCFILIAGQQINANNLSTELRDNFSLRVSLGFNSSEGLRMMFGSATPDVSIPIEVKGAGLLYLHGSGKEQAQYYESPYIDTMQYDFIKELKKYIPEVQNN</sequence>
<dbReference type="Proteomes" id="UP000010119">
    <property type="component" value="Unassembled WGS sequence"/>
</dbReference>
<dbReference type="GO" id="GO:0003677">
    <property type="term" value="F:DNA binding"/>
    <property type="evidence" value="ECO:0007669"/>
    <property type="project" value="InterPro"/>
</dbReference>
<keyword evidence="1 3" id="KW-0547">Nucleotide-binding</keyword>
<dbReference type="InterPro" id="IPR002543">
    <property type="entry name" value="FtsK_dom"/>
</dbReference>
<dbReference type="InterPro" id="IPR027417">
    <property type="entry name" value="P-loop_NTPase"/>
</dbReference>
<gene>
    <name evidence="6" type="ORF">HMPREF0556_10457</name>
</gene>
<evidence type="ECO:0000256" key="1">
    <source>
        <dbReference type="ARBA" id="ARBA00022741"/>
    </source>
</evidence>
<evidence type="ECO:0000259" key="5">
    <source>
        <dbReference type="PROSITE" id="PS50901"/>
    </source>
</evidence>
<reference evidence="6" key="1">
    <citation type="submission" date="2010-06" db="EMBL/GenBank/DDBJ databases">
        <authorList>
            <person name="Muzny D."/>
            <person name="Qin X."/>
            <person name="Buhay C."/>
            <person name="Dugan-Rocha S."/>
            <person name="Ding Y."/>
            <person name="Chen G."/>
            <person name="Hawes A."/>
            <person name="Holder M."/>
            <person name="Jhangiani S."/>
            <person name="Johnson A."/>
            <person name="Khan Z."/>
            <person name="Li Z."/>
            <person name="Liu W."/>
            <person name="Liu X."/>
            <person name="Perez L."/>
            <person name="Shen H."/>
            <person name="Wang Q."/>
            <person name="Watt J."/>
            <person name="Xi L."/>
            <person name="Xin Y."/>
            <person name="Zhou J."/>
            <person name="Deng J."/>
            <person name="Jiang H."/>
            <person name="Liu Y."/>
            <person name="Qu J."/>
            <person name="Song X.-Z."/>
            <person name="Zhang L."/>
            <person name="Villasana D."/>
            <person name="Johnson A."/>
            <person name="Liu J."/>
            <person name="Liyanage D."/>
            <person name="Lorensuhewa L."/>
            <person name="Robinson T."/>
            <person name="Song A."/>
            <person name="Song B.-B."/>
            <person name="Dinh H."/>
            <person name="Thornton R."/>
            <person name="Coyle M."/>
            <person name="Francisco L."/>
            <person name="Jackson L."/>
            <person name="Javaid M."/>
            <person name="Korchina V."/>
            <person name="Kovar C."/>
            <person name="Mata R."/>
            <person name="Mathew T."/>
            <person name="Ngo R."/>
            <person name="Nguyen L."/>
            <person name="Nguyen N."/>
            <person name="Okwuonu G."/>
            <person name="Ongeri F."/>
            <person name="Pham C."/>
            <person name="Simmons D."/>
            <person name="Wilczek-Boney K."/>
            <person name="Hale W."/>
            <person name="Jakkamsetti A."/>
            <person name="Pham P."/>
            <person name="Ruth R."/>
            <person name="San Lucas F."/>
            <person name="Warren J."/>
            <person name="Zhang J."/>
            <person name="Zhao Z."/>
            <person name="Zhou C."/>
            <person name="Zhu D."/>
            <person name="Lee S."/>
            <person name="Bess C."/>
            <person name="Blankenburg K."/>
            <person name="Forbes L."/>
            <person name="Fu Q."/>
            <person name="Gubbala S."/>
            <person name="Hirani K."/>
            <person name="Jayaseelan J.C."/>
            <person name="Lara F."/>
            <person name="Munidasa M."/>
            <person name="Palculict T."/>
            <person name="Patil S."/>
            <person name="Pu L.-L."/>
            <person name="Saada N."/>
            <person name="Tang L."/>
            <person name="Weissenberger G."/>
            <person name="Zhu Y."/>
            <person name="Hemphill L."/>
            <person name="Shang Y."/>
            <person name="Youmans B."/>
            <person name="Ayvaz T."/>
            <person name="Ross M."/>
            <person name="Santibanez J."/>
            <person name="Aqrawi P."/>
            <person name="Gross S."/>
            <person name="Joshi V."/>
            <person name="Fowler G."/>
            <person name="Nazareth L."/>
            <person name="Reid J."/>
            <person name="Worley K."/>
            <person name="Petrosino J."/>
            <person name="Highlander S."/>
            <person name="Gibbs R."/>
        </authorList>
    </citation>
    <scope>NUCLEOTIDE SEQUENCE [LARGE SCALE GENOMIC DNA]</scope>
    <source>
        <strain evidence="6">DSM 20601</strain>
    </source>
</reference>
<dbReference type="Pfam" id="PF01580">
    <property type="entry name" value="FtsK_SpoIIIE"/>
    <property type="match status" value="1"/>
</dbReference>
<comment type="caution">
    <text evidence="6">The sequence shown here is derived from an EMBL/GenBank/DDBJ whole genome shotgun (WGS) entry which is preliminary data.</text>
</comment>
<name>D7UUF1_LISGR</name>
<dbReference type="eggNOG" id="COG1674">
    <property type="taxonomic scope" value="Bacteria"/>
</dbReference>
<feature type="domain" description="FtsK" evidence="5">
    <location>
        <begin position="196"/>
        <end position="381"/>
    </location>
</feature>
<dbReference type="STRING" id="525367.HMPREF0556_10457"/>
<dbReference type="AlphaFoldDB" id="D7UUF1"/>
<evidence type="ECO:0000256" key="3">
    <source>
        <dbReference type="PROSITE-ProRule" id="PRU00289"/>
    </source>
</evidence>
<organism evidence="6 7">
    <name type="scientific">Listeria grayi DSM 20601</name>
    <dbReference type="NCBI Taxonomy" id="525367"/>
    <lineage>
        <taxon>Bacteria</taxon>
        <taxon>Bacillati</taxon>
        <taxon>Bacillota</taxon>
        <taxon>Bacilli</taxon>
        <taxon>Bacillales</taxon>
        <taxon>Listeriaceae</taxon>
        <taxon>Listeria</taxon>
    </lineage>
</organism>
<keyword evidence="4" id="KW-1133">Transmembrane helix</keyword>
<keyword evidence="2 3" id="KW-0067">ATP-binding</keyword>
<evidence type="ECO:0000313" key="6">
    <source>
        <dbReference type="EMBL" id="EFI85258.1"/>
    </source>
</evidence>
<protein>
    <submittedName>
        <fullName evidence="6">FtsK/SpoIIIE family protein</fullName>
    </submittedName>
</protein>
<dbReference type="SUPFAM" id="SSF52540">
    <property type="entry name" value="P-loop containing nucleoside triphosphate hydrolases"/>
    <property type="match status" value="1"/>
</dbReference>